<name>A0ACB6ZUA4_THEGA</name>
<evidence type="ECO:0000313" key="1">
    <source>
        <dbReference type="EMBL" id="KAF9653222.1"/>
    </source>
</evidence>
<dbReference type="Proteomes" id="UP000886501">
    <property type="component" value="Unassembled WGS sequence"/>
</dbReference>
<evidence type="ECO:0000313" key="2">
    <source>
        <dbReference type="Proteomes" id="UP000886501"/>
    </source>
</evidence>
<accession>A0ACB6ZUA4</accession>
<organism evidence="1 2">
    <name type="scientific">Thelephora ganbajun</name>
    <name type="common">Ganba fungus</name>
    <dbReference type="NCBI Taxonomy" id="370292"/>
    <lineage>
        <taxon>Eukaryota</taxon>
        <taxon>Fungi</taxon>
        <taxon>Dikarya</taxon>
        <taxon>Basidiomycota</taxon>
        <taxon>Agaricomycotina</taxon>
        <taxon>Agaricomycetes</taxon>
        <taxon>Thelephorales</taxon>
        <taxon>Thelephoraceae</taxon>
        <taxon>Thelephora</taxon>
    </lineage>
</organism>
<reference evidence="1" key="2">
    <citation type="journal article" date="2020" name="Nat. Commun.">
        <title>Large-scale genome sequencing of mycorrhizal fungi provides insights into the early evolution of symbiotic traits.</title>
        <authorList>
            <person name="Miyauchi S."/>
            <person name="Kiss E."/>
            <person name="Kuo A."/>
            <person name="Drula E."/>
            <person name="Kohler A."/>
            <person name="Sanchez-Garcia M."/>
            <person name="Morin E."/>
            <person name="Andreopoulos B."/>
            <person name="Barry K.W."/>
            <person name="Bonito G."/>
            <person name="Buee M."/>
            <person name="Carver A."/>
            <person name="Chen C."/>
            <person name="Cichocki N."/>
            <person name="Clum A."/>
            <person name="Culley D."/>
            <person name="Crous P.W."/>
            <person name="Fauchery L."/>
            <person name="Girlanda M."/>
            <person name="Hayes R.D."/>
            <person name="Keri Z."/>
            <person name="LaButti K."/>
            <person name="Lipzen A."/>
            <person name="Lombard V."/>
            <person name="Magnuson J."/>
            <person name="Maillard F."/>
            <person name="Murat C."/>
            <person name="Nolan M."/>
            <person name="Ohm R.A."/>
            <person name="Pangilinan J."/>
            <person name="Pereira M.F."/>
            <person name="Perotto S."/>
            <person name="Peter M."/>
            <person name="Pfister S."/>
            <person name="Riley R."/>
            <person name="Sitrit Y."/>
            <person name="Stielow J.B."/>
            <person name="Szollosi G."/>
            <person name="Zifcakova L."/>
            <person name="Stursova M."/>
            <person name="Spatafora J.W."/>
            <person name="Tedersoo L."/>
            <person name="Vaario L.M."/>
            <person name="Yamada A."/>
            <person name="Yan M."/>
            <person name="Wang P."/>
            <person name="Xu J."/>
            <person name="Bruns T."/>
            <person name="Baldrian P."/>
            <person name="Vilgalys R."/>
            <person name="Dunand C."/>
            <person name="Henrissat B."/>
            <person name="Grigoriev I.V."/>
            <person name="Hibbett D."/>
            <person name="Nagy L.G."/>
            <person name="Martin F.M."/>
        </authorList>
    </citation>
    <scope>NUCLEOTIDE SEQUENCE</scope>
    <source>
        <strain evidence="1">P2</strain>
    </source>
</reference>
<proteinExistence type="predicted"/>
<protein>
    <submittedName>
        <fullName evidence="1">Uncharacterized protein</fullName>
    </submittedName>
</protein>
<comment type="caution">
    <text evidence="1">The sequence shown here is derived from an EMBL/GenBank/DDBJ whole genome shotgun (WGS) entry which is preliminary data.</text>
</comment>
<dbReference type="EMBL" id="MU117965">
    <property type="protein sequence ID" value="KAF9653222.1"/>
    <property type="molecule type" value="Genomic_DNA"/>
</dbReference>
<gene>
    <name evidence="1" type="ORF">BDM02DRAFT_3108414</name>
</gene>
<sequence length="110" mass="12159">MDVSADQDDWSAFETAPVLGHETYDEQPANAPPLVRAETIPHRATTPLKQATPNRSPTPPTLQQVTVNLAQPSLVGMTKEEKAAEMNRRKEERKQRIAQLKAQKVFGGKA</sequence>
<keyword evidence="2" id="KW-1185">Reference proteome</keyword>
<reference evidence="1" key="1">
    <citation type="submission" date="2019-10" db="EMBL/GenBank/DDBJ databases">
        <authorList>
            <consortium name="DOE Joint Genome Institute"/>
            <person name="Kuo A."/>
            <person name="Miyauchi S."/>
            <person name="Kiss E."/>
            <person name="Drula E."/>
            <person name="Kohler A."/>
            <person name="Sanchez-Garcia M."/>
            <person name="Andreopoulos B."/>
            <person name="Barry K.W."/>
            <person name="Bonito G."/>
            <person name="Buee M."/>
            <person name="Carver A."/>
            <person name="Chen C."/>
            <person name="Cichocki N."/>
            <person name="Clum A."/>
            <person name="Culley D."/>
            <person name="Crous P.W."/>
            <person name="Fauchery L."/>
            <person name="Girlanda M."/>
            <person name="Hayes R."/>
            <person name="Keri Z."/>
            <person name="Labutti K."/>
            <person name="Lipzen A."/>
            <person name="Lombard V."/>
            <person name="Magnuson J."/>
            <person name="Maillard F."/>
            <person name="Morin E."/>
            <person name="Murat C."/>
            <person name="Nolan M."/>
            <person name="Ohm R."/>
            <person name="Pangilinan J."/>
            <person name="Pereira M."/>
            <person name="Perotto S."/>
            <person name="Peter M."/>
            <person name="Riley R."/>
            <person name="Sitrit Y."/>
            <person name="Stielow B."/>
            <person name="Szollosi G."/>
            <person name="Zifcakova L."/>
            <person name="Stursova M."/>
            <person name="Spatafora J.W."/>
            <person name="Tedersoo L."/>
            <person name="Vaario L.-M."/>
            <person name="Yamada A."/>
            <person name="Yan M."/>
            <person name="Wang P."/>
            <person name="Xu J."/>
            <person name="Bruns T."/>
            <person name="Baldrian P."/>
            <person name="Vilgalys R."/>
            <person name="Henrissat B."/>
            <person name="Grigoriev I.V."/>
            <person name="Hibbett D."/>
            <person name="Nagy L.G."/>
            <person name="Martin F.M."/>
        </authorList>
    </citation>
    <scope>NUCLEOTIDE SEQUENCE</scope>
    <source>
        <strain evidence="1">P2</strain>
    </source>
</reference>